<evidence type="ECO:0000259" key="3">
    <source>
        <dbReference type="PROSITE" id="PS50925"/>
    </source>
</evidence>
<dbReference type="Gene3D" id="3.30.70.100">
    <property type="match status" value="1"/>
</dbReference>
<dbReference type="SMART" id="SM01034">
    <property type="entry name" value="BLUF"/>
    <property type="match status" value="1"/>
</dbReference>
<dbReference type="GO" id="GO:0071949">
    <property type="term" value="F:FAD binding"/>
    <property type="evidence" value="ECO:0007669"/>
    <property type="project" value="InterPro"/>
</dbReference>
<organism evidence="5 6">
    <name type="scientific">Humitalea rosea</name>
    <dbReference type="NCBI Taxonomy" id="990373"/>
    <lineage>
        <taxon>Bacteria</taxon>
        <taxon>Pseudomonadati</taxon>
        <taxon>Pseudomonadota</taxon>
        <taxon>Alphaproteobacteria</taxon>
        <taxon>Acetobacterales</taxon>
        <taxon>Roseomonadaceae</taxon>
        <taxon>Humitalea</taxon>
    </lineage>
</organism>
<evidence type="ECO:0000256" key="1">
    <source>
        <dbReference type="ARBA" id="ARBA00023125"/>
    </source>
</evidence>
<dbReference type="AlphaFoldDB" id="A0A2W7IKL6"/>
<evidence type="ECO:0000313" key="5">
    <source>
        <dbReference type="EMBL" id="PZW45825.1"/>
    </source>
</evidence>
<feature type="DNA-binding region" description="H-T-H motif" evidence="2">
    <location>
        <begin position="175"/>
        <end position="194"/>
    </location>
</feature>
<keyword evidence="6" id="KW-1185">Reference proteome</keyword>
<feature type="domain" description="HTH tetR-type" evidence="4">
    <location>
        <begin position="152"/>
        <end position="212"/>
    </location>
</feature>
<sequence>MIRCLVYCSTVSEPLPSERLLDLVSHAETKNRQLGITGRIVCEVGSFAQVLEGDPEITGRLFRTIEADTRHKHVVLLFDRLVGERSYADWGQVTPGATEANQESFAASLLRPTGPLLAQQVEKTGLFSLMDTRAGKVLMNALRVPPRQRRAVQTVDQVFMAAEAIILRDGAGKLSLEGVAHEANITLQAAYRYFDGTESLLRAVVRRRQVLALNAAVEDLRTVTFRDEVELAHWAVDMLLSRLLRTGGVHAPTYRFIFRNYHEILHDGMWIFAEALRGAMIRCAIPCDHISDAQLAMAMSGVGAAAKTVLLRAPELLATPEVRSAIVAGFLGTLRGLGPTGSRPV</sequence>
<accession>A0A2W7IKL6</accession>
<dbReference type="Gene3D" id="1.10.357.10">
    <property type="entry name" value="Tetracycline Repressor, domain 2"/>
    <property type="match status" value="1"/>
</dbReference>
<evidence type="ECO:0000313" key="6">
    <source>
        <dbReference type="Proteomes" id="UP000249688"/>
    </source>
</evidence>
<reference evidence="5 6" key="1">
    <citation type="submission" date="2018-06" db="EMBL/GenBank/DDBJ databases">
        <title>Genomic Encyclopedia of Archaeal and Bacterial Type Strains, Phase II (KMG-II): from individual species to whole genera.</title>
        <authorList>
            <person name="Goeker M."/>
        </authorList>
    </citation>
    <scope>NUCLEOTIDE SEQUENCE [LARGE SCALE GENOMIC DNA]</scope>
    <source>
        <strain evidence="5 6">DSM 24525</strain>
    </source>
</reference>
<dbReference type="Pfam" id="PF04940">
    <property type="entry name" value="BLUF"/>
    <property type="match status" value="1"/>
</dbReference>
<feature type="domain" description="BLUF" evidence="3">
    <location>
        <begin position="2"/>
        <end position="93"/>
    </location>
</feature>
<comment type="caution">
    <text evidence="5">The sequence shown here is derived from an EMBL/GenBank/DDBJ whole genome shotgun (WGS) entry which is preliminary data.</text>
</comment>
<name>A0A2W7IKL6_9PROT</name>
<proteinExistence type="predicted"/>
<protein>
    <submittedName>
        <fullName evidence="5">TetR family transcriptional regulator</fullName>
    </submittedName>
</protein>
<dbReference type="EMBL" id="QKYU01000010">
    <property type="protein sequence ID" value="PZW45825.1"/>
    <property type="molecule type" value="Genomic_DNA"/>
</dbReference>
<dbReference type="PROSITE" id="PS50925">
    <property type="entry name" value="BLUF"/>
    <property type="match status" value="1"/>
</dbReference>
<dbReference type="SUPFAM" id="SSF46689">
    <property type="entry name" value="Homeodomain-like"/>
    <property type="match status" value="1"/>
</dbReference>
<dbReference type="InterPro" id="IPR001647">
    <property type="entry name" value="HTH_TetR"/>
</dbReference>
<dbReference type="InterPro" id="IPR007024">
    <property type="entry name" value="BLUF_domain"/>
</dbReference>
<dbReference type="Proteomes" id="UP000249688">
    <property type="component" value="Unassembled WGS sequence"/>
</dbReference>
<evidence type="ECO:0000256" key="2">
    <source>
        <dbReference type="PROSITE-ProRule" id="PRU00335"/>
    </source>
</evidence>
<dbReference type="GO" id="GO:0009882">
    <property type="term" value="F:blue light photoreceptor activity"/>
    <property type="evidence" value="ECO:0007669"/>
    <property type="project" value="InterPro"/>
</dbReference>
<dbReference type="PROSITE" id="PS50977">
    <property type="entry name" value="HTH_TETR_2"/>
    <property type="match status" value="1"/>
</dbReference>
<evidence type="ECO:0000259" key="4">
    <source>
        <dbReference type="PROSITE" id="PS50977"/>
    </source>
</evidence>
<dbReference type="SUPFAM" id="SSF54975">
    <property type="entry name" value="Acylphosphatase/BLUF domain-like"/>
    <property type="match status" value="1"/>
</dbReference>
<dbReference type="InterPro" id="IPR009057">
    <property type="entry name" value="Homeodomain-like_sf"/>
</dbReference>
<keyword evidence="1 2" id="KW-0238">DNA-binding</keyword>
<dbReference type="InterPro" id="IPR036046">
    <property type="entry name" value="Acylphosphatase-like_dom_sf"/>
</dbReference>
<gene>
    <name evidence="5" type="ORF">C8P66_11022</name>
</gene>
<dbReference type="GO" id="GO:0003677">
    <property type="term" value="F:DNA binding"/>
    <property type="evidence" value="ECO:0007669"/>
    <property type="project" value="UniProtKB-UniRule"/>
</dbReference>